<keyword evidence="4 6" id="KW-1133">Transmembrane helix</keyword>
<feature type="transmembrane region" description="Helical" evidence="6">
    <location>
        <begin position="228"/>
        <end position="254"/>
    </location>
</feature>
<evidence type="ECO:0000256" key="2">
    <source>
        <dbReference type="ARBA" id="ARBA00022475"/>
    </source>
</evidence>
<name>A0A9D2EFY7_9MICO</name>
<dbReference type="Proteomes" id="UP000824037">
    <property type="component" value="Unassembled WGS sequence"/>
</dbReference>
<feature type="transmembrane region" description="Helical" evidence="6">
    <location>
        <begin position="162"/>
        <end position="184"/>
    </location>
</feature>
<dbReference type="EMBL" id="DXBY01000225">
    <property type="protein sequence ID" value="HIZ36723.1"/>
    <property type="molecule type" value="Genomic_DNA"/>
</dbReference>
<evidence type="ECO:0000313" key="9">
    <source>
        <dbReference type="Proteomes" id="UP000824037"/>
    </source>
</evidence>
<feature type="transmembrane region" description="Helical" evidence="6">
    <location>
        <begin position="29"/>
        <end position="51"/>
    </location>
</feature>
<dbReference type="GO" id="GO:0005886">
    <property type="term" value="C:plasma membrane"/>
    <property type="evidence" value="ECO:0007669"/>
    <property type="project" value="UniProtKB-SubCell"/>
</dbReference>
<feature type="transmembrane region" description="Helical" evidence="6">
    <location>
        <begin position="205"/>
        <end position="222"/>
    </location>
</feature>
<evidence type="ECO:0000256" key="6">
    <source>
        <dbReference type="SAM" id="Phobius"/>
    </source>
</evidence>
<keyword evidence="2" id="KW-1003">Cell membrane</keyword>
<organism evidence="8 9">
    <name type="scientific">Candidatus Ruania gallistercoris</name>
    <dbReference type="NCBI Taxonomy" id="2838746"/>
    <lineage>
        <taxon>Bacteria</taxon>
        <taxon>Bacillati</taxon>
        <taxon>Actinomycetota</taxon>
        <taxon>Actinomycetes</taxon>
        <taxon>Micrococcales</taxon>
        <taxon>Ruaniaceae</taxon>
        <taxon>Ruania</taxon>
    </lineage>
</organism>
<gene>
    <name evidence="8" type="ORF">H9815_13195</name>
</gene>
<keyword evidence="5 6" id="KW-0472">Membrane</keyword>
<protein>
    <recommendedName>
        <fullName evidence="7">ABC3 transporter permease C-terminal domain-containing protein</fullName>
    </recommendedName>
</protein>
<proteinExistence type="predicted"/>
<evidence type="ECO:0000256" key="1">
    <source>
        <dbReference type="ARBA" id="ARBA00004651"/>
    </source>
</evidence>
<reference evidence="8" key="1">
    <citation type="journal article" date="2021" name="PeerJ">
        <title>Extensive microbial diversity within the chicken gut microbiome revealed by metagenomics and culture.</title>
        <authorList>
            <person name="Gilroy R."/>
            <person name="Ravi A."/>
            <person name="Getino M."/>
            <person name="Pursley I."/>
            <person name="Horton D.L."/>
            <person name="Alikhan N.F."/>
            <person name="Baker D."/>
            <person name="Gharbi K."/>
            <person name="Hall N."/>
            <person name="Watson M."/>
            <person name="Adriaenssens E.M."/>
            <person name="Foster-Nyarko E."/>
            <person name="Jarju S."/>
            <person name="Secka A."/>
            <person name="Antonio M."/>
            <person name="Oren A."/>
            <person name="Chaudhuri R.R."/>
            <person name="La Ragione R."/>
            <person name="Hildebrand F."/>
            <person name="Pallen M.J."/>
        </authorList>
    </citation>
    <scope>NUCLEOTIDE SEQUENCE</scope>
    <source>
        <strain evidence="8">ChiGjej4B4-7305</strain>
    </source>
</reference>
<comment type="subcellular location">
    <subcellularLocation>
        <location evidence="1">Cell membrane</location>
        <topology evidence="1">Multi-pass membrane protein</topology>
    </subcellularLocation>
</comment>
<feature type="transmembrane region" description="Helical" evidence="6">
    <location>
        <begin position="410"/>
        <end position="430"/>
    </location>
</feature>
<evidence type="ECO:0000256" key="4">
    <source>
        <dbReference type="ARBA" id="ARBA00022989"/>
    </source>
</evidence>
<feature type="transmembrane region" description="Helical" evidence="6">
    <location>
        <begin position="281"/>
        <end position="304"/>
    </location>
</feature>
<feature type="transmembrane region" description="Helical" evidence="6">
    <location>
        <begin position="126"/>
        <end position="146"/>
    </location>
</feature>
<sequence length="440" mass="44820">MKAALDLWVLLRRRSSSDADPHRLTGALAILAFAVTTAVVLVVLGGFLAFTARAEAPGAGDDAGFYVMLAGTASVLLLVPLATLGGAAARLAVARRDARLAALRLAGATTAQVSTITILDATVQALTGALIGAAGMFALVPLVLPIEFQGRAFSYGELLPPWWAYIATIAAVTVIALVSAGASLRKVAITPLGVAARTRPNPLHWSRVVPILGFAVVFAVLLETGQAGIMVLVLLVVGGFAMMNAIGPLIMGLVGKLSARRARTAAQLVAARRIIDAPKTAWRSVGGVALATFIAGMTAAIALFSNAGTSNPEEAQLFGDMATGGFLTLAIAGVVAAVSTGVMQAGGVIDRRSEYRALSLAGTDLRVLDEARLRETAVPLLAAVALATGGALVFLLPALGVAVLTTPAVAIQFVLSVLGACALVLAGSLASRRVVRMVLA</sequence>
<feature type="transmembrane region" description="Helical" evidence="6">
    <location>
        <begin position="380"/>
        <end position="404"/>
    </location>
</feature>
<dbReference type="Pfam" id="PF02687">
    <property type="entry name" value="FtsX"/>
    <property type="match status" value="1"/>
</dbReference>
<comment type="caution">
    <text evidence="8">The sequence shown here is derived from an EMBL/GenBank/DDBJ whole genome shotgun (WGS) entry which is preliminary data.</text>
</comment>
<accession>A0A9D2EFY7</accession>
<evidence type="ECO:0000256" key="5">
    <source>
        <dbReference type="ARBA" id="ARBA00023136"/>
    </source>
</evidence>
<feature type="domain" description="ABC3 transporter permease C-terminal" evidence="7">
    <location>
        <begin position="88"/>
        <end position="188"/>
    </location>
</feature>
<feature type="transmembrane region" description="Helical" evidence="6">
    <location>
        <begin position="63"/>
        <end position="89"/>
    </location>
</feature>
<dbReference type="InterPro" id="IPR003838">
    <property type="entry name" value="ABC3_permease_C"/>
</dbReference>
<evidence type="ECO:0000256" key="3">
    <source>
        <dbReference type="ARBA" id="ARBA00022692"/>
    </source>
</evidence>
<feature type="transmembrane region" description="Helical" evidence="6">
    <location>
        <begin position="324"/>
        <end position="349"/>
    </location>
</feature>
<evidence type="ECO:0000313" key="8">
    <source>
        <dbReference type="EMBL" id="HIZ36723.1"/>
    </source>
</evidence>
<keyword evidence="3 6" id="KW-0812">Transmembrane</keyword>
<reference evidence="8" key="2">
    <citation type="submission" date="2021-04" db="EMBL/GenBank/DDBJ databases">
        <authorList>
            <person name="Gilroy R."/>
        </authorList>
    </citation>
    <scope>NUCLEOTIDE SEQUENCE</scope>
    <source>
        <strain evidence="8">ChiGjej4B4-7305</strain>
    </source>
</reference>
<evidence type="ECO:0000259" key="7">
    <source>
        <dbReference type="Pfam" id="PF02687"/>
    </source>
</evidence>
<dbReference type="AlphaFoldDB" id="A0A9D2EFY7"/>